<dbReference type="Proteomes" id="UP000723463">
    <property type="component" value="Unassembled WGS sequence"/>
</dbReference>
<feature type="domain" description="NodB homology" evidence="5">
    <location>
        <begin position="186"/>
        <end position="381"/>
    </location>
</feature>
<feature type="chain" id="PRO_5040417360" evidence="4">
    <location>
        <begin position="34"/>
        <end position="487"/>
    </location>
</feature>
<keyword evidence="7" id="KW-1185">Reference proteome</keyword>
<reference evidence="6" key="1">
    <citation type="journal article" date="2020" name="Fungal Divers.">
        <title>Resolving the Mortierellaceae phylogeny through synthesis of multi-gene phylogenetics and phylogenomics.</title>
        <authorList>
            <person name="Vandepol N."/>
            <person name="Liber J."/>
            <person name="Desiro A."/>
            <person name="Na H."/>
            <person name="Kennedy M."/>
            <person name="Barry K."/>
            <person name="Grigoriev I.V."/>
            <person name="Miller A.N."/>
            <person name="O'Donnell K."/>
            <person name="Stajich J.E."/>
            <person name="Bonito G."/>
        </authorList>
    </citation>
    <scope>NUCLEOTIDE SEQUENCE</scope>
    <source>
        <strain evidence="6">NRRL 2591</strain>
    </source>
</reference>
<sequence>MPSKDCSSSTMFSRRHLALLAVLALSTLSVASANSSPVSTEEAMALLTRPAAAASVSRPRNDINYHGIVPSFLAKHIYGGINRQEQVEDDSIEVQRERNSHSRIRINVDQYPPKDQIPDVNHPQVKAWVKEIDWSKVPNIPVAPGLADAPRFPNCPPDDQVNPDHCWWSCDSCLQPEDVVSCPTEGHWGLTYDDGPSVASKDIVKYLDERSLSATFFIVGSRVLEYPDILKEQVASGHHIAMHTWSHGGLTTLTNEQIVAEIKWTEKIIRDVTGLTMKYVRPPYGDCDNRVREILRQMGYINVIWSQGWDTNDWRLPQKTIKTPDIISTFKNALDNIALVKSRETGAQEGPITLEHDLTLQTVDLSKSLISIGMEKGLKPMNLAQCLSDPTPYQGKSKGSAAVGQAPKSGGNNTTSDGNNTKSDGNNTKSPGSSNNSKKVPAGGAPTQDPASAIDTKGNSAATSLQSSLRAIALGGIFAVASYFLAL</sequence>
<dbReference type="GO" id="GO:0004099">
    <property type="term" value="F:chitin deacetylase activity"/>
    <property type="evidence" value="ECO:0007669"/>
    <property type="project" value="TreeGrafter"/>
</dbReference>
<organism evidence="6 7">
    <name type="scientific">Mortierella hygrophila</name>
    <dbReference type="NCBI Taxonomy" id="979708"/>
    <lineage>
        <taxon>Eukaryota</taxon>
        <taxon>Fungi</taxon>
        <taxon>Fungi incertae sedis</taxon>
        <taxon>Mucoromycota</taxon>
        <taxon>Mortierellomycotina</taxon>
        <taxon>Mortierellomycetes</taxon>
        <taxon>Mortierellales</taxon>
        <taxon>Mortierellaceae</taxon>
        <taxon>Mortierella</taxon>
    </lineage>
</organism>
<dbReference type="Gene3D" id="3.20.20.370">
    <property type="entry name" value="Glycoside hydrolase/deacetylase"/>
    <property type="match status" value="1"/>
</dbReference>
<dbReference type="EMBL" id="JAAAXW010000012">
    <property type="protein sequence ID" value="KAF9550239.1"/>
    <property type="molecule type" value="Genomic_DNA"/>
</dbReference>
<evidence type="ECO:0000313" key="6">
    <source>
        <dbReference type="EMBL" id="KAF9550239.1"/>
    </source>
</evidence>
<feature type="region of interest" description="Disordered" evidence="3">
    <location>
        <begin position="389"/>
        <end position="458"/>
    </location>
</feature>
<dbReference type="GO" id="GO:0005975">
    <property type="term" value="P:carbohydrate metabolic process"/>
    <property type="evidence" value="ECO:0007669"/>
    <property type="project" value="InterPro"/>
</dbReference>
<keyword evidence="4" id="KW-0732">Signal</keyword>
<comment type="caution">
    <text evidence="6">The sequence shown here is derived from an EMBL/GenBank/DDBJ whole genome shotgun (WGS) entry which is preliminary data.</text>
</comment>
<dbReference type="PROSITE" id="PS51677">
    <property type="entry name" value="NODB"/>
    <property type="match status" value="1"/>
</dbReference>
<feature type="signal peptide" evidence="4">
    <location>
        <begin position="1"/>
        <end position="33"/>
    </location>
</feature>
<dbReference type="Pfam" id="PF01522">
    <property type="entry name" value="Polysacc_deac_1"/>
    <property type="match status" value="1"/>
</dbReference>
<dbReference type="AlphaFoldDB" id="A0A9P6K816"/>
<protein>
    <submittedName>
        <fullName evidence="6">Chitin deacetylase</fullName>
    </submittedName>
</protein>
<dbReference type="PANTHER" id="PTHR10587">
    <property type="entry name" value="GLYCOSYL TRANSFERASE-RELATED"/>
    <property type="match status" value="1"/>
</dbReference>
<dbReference type="GO" id="GO:0016020">
    <property type="term" value="C:membrane"/>
    <property type="evidence" value="ECO:0007669"/>
    <property type="project" value="TreeGrafter"/>
</dbReference>
<dbReference type="GO" id="GO:0009272">
    <property type="term" value="P:fungal-type cell wall biogenesis"/>
    <property type="evidence" value="ECO:0007669"/>
    <property type="project" value="UniProtKB-ARBA"/>
</dbReference>
<dbReference type="GO" id="GO:0046872">
    <property type="term" value="F:metal ion binding"/>
    <property type="evidence" value="ECO:0007669"/>
    <property type="project" value="UniProtKB-KW"/>
</dbReference>
<gene>
    <name evidence="6" type="primary">CDA2_5</name>
    <name evidence="6" type="ORF">EC957_001146</name>
</gene>
<evidence type="ECO:0000259" key="5">
    <source>
        <dbReference type="PROSITE" id="PS51677"/>
    </source>
</evidence>
<keyword evidence="1" id="KW-0479">Metal-binding</keyword>
<evidence type="ECO:0000256" key="1">
    <source>
        <dbReference type="ARBA" id="ARBA00022723"/>
    </source>
</evidence>
<dbReference type="InterPro" id="IPR050248">
    <property type="entry name" value="Polysacc_deacetylase_ArnD"/>
</dbReference>
<dbReference type="InterPro" id="IPR002509">
    <property type="entry name" value="NODB_dom"/>
</dbReference>
<evidence type="ECO:0000256" key="4">
    <source>
        <dbReference type="SAM" id="SignalP"/>
    </source>
</evidence>
<evidence type="ECO:0000256" key="3">
    <source>
        <dbReference type="SAM" id="MobiDB-lite"/>
    </source>
</evidence>
<name>A0A9P6K816_9FUNG</name>
<dbReference type="SUPFAM" id="SSF88713">
    <property type="entry name" value="Glycoside hydrolase/deacetylase"/>
    <property type="match status" value="1"/>
</dbReference>
<accession>A0A9P6K816</accession>
<evidence type="ECO:0000313" key="7">
    <source>
        <dbReference type="Proteomes" id="UP000723463"/>
    </source>
</evidence>
<feature type="compositionally biased region" description="Polar residues" evidence="3">
    <location>
        <begin position="425"/>
        <end position="438"/>
    </location>
</feature>
<dbReference type="PANTHER" id="PTHR10587:SF133">
    <property type="entry name" value="CHITIN DEACETYLASE 1-RELATED"/>
    <property type="match status" value="1"/>
</dbReference>
<proteinExistence type="predicted"/>
<feature type="compositionally biased region" description="Low complexity" evidence="3">
    <location>
        <begin position="408"/>
        <end position="424"/>
    </location>
</feature>
<keyword evidence="2" id="KW-0378">Hydrolase</keyword>
<evidence type="ECO:0000256" key="2">
    <source>
        <dbReference type="ARBA" id="ARBA00022801"/>
    </source>
</evidence>
<dbReference type="InterPro" id="IPR011330">
    <property type="entry name" value="Glyco_hydro/deAcase_b/a-brl"/>
</dbReference>